<accession>A0A218X6P4</accession>
<keyword evidence="2" id="KW-0812">Transmembrane</keyword>
<name>A0A218X6P4_PUNGR</name>
<dbReference type="AlphaFoldDB" id="A0A218X6P4"/>
<comment type="caution">
    <text evidence="3">The sequence shown here is derived from an EMBL/GenBank/DDBJ whole genome shotgun (WGS) entry which is preliminary data.</text>
</comment>
<dbReference type="EMBL" id="MTKT01002270">
    <property type="protein sequence ID" value="OWM80181.1"/>
    <property type="molecule type" value="Genomic_DNA"/>
</dbReference>
<proteinExistence type="predicted"/>
<dbReference type="Proteomes" id="UP000197138">
    <property type="component" value="Unassembled WGS sequence"/>
</dbReference>
<evidence type="ECO:0000313" key="4">
    <source>
        <dbReference type="Proteomes" id="UP000197138"/>
    </source>
</evidence>
<reference evidence="4" key="1">
    <citation type="journal article" date="2017" name="Plant J.">
        <title>The pomegranate (Punica granatum L.) genome and the genomics of punicalagin biosynthesis.</title>
        <authorList>
            <person name="Qin G."/>
            <person name="Xu C."/>
            <person name="Ming R."/>
            <person name="Tang H."/>
            <person name="Guyot R."/>
            <person name="Kramer E.M."/>
            <person name="Hu Y."/>
            <person name="Yi X."/>
            <person name="Qi Y."/>
            <person name="Xu X."/>
            <person name="Gao Z."/>
            <person name="Pan H."/>
            <person name="Jian J."/>
            <person name="Tian Y."/>
            <person name="Yue Z."/>
            <person name="Xu Y."/>
        </authorList>
    </citation>
    <scope>NUCLEOTIDE SEQUENCE [LARGE SCALE GENOMIC DNA]</scope>
    <source>
        <strain evidence="4">cv. Dabenzi</strain>
    </source>
</reference>
<sequence>MSTSALRTGVTFALGAMFGSLMTQGMYHCRHRNHEHGRERPWCHCPRQAKGQESSSAPMNPRTEGPHASTPTVTSGQ</sequence>
<protein>
    <submittedName>
        <fullName evidence="3">Uncharacterized protein</fullName>
    </submittedName>
</protein>
<organism evidence="3 4">
    <name type="scientific">Punica granatum</name>
    <name type="common">Pomegranate</name>
    <dbReference type="NCBI Taxonomy" id="22663"/>
    <lineage>
        <taxon>Eukaryota</taxon>
        <taxon>Viridiplantae</taxon>
        <taxon>Streptophyta</taxon>
        <taxon>Embryophyta</taxon>
        <taxon>Tracheophyta</taxon>
        <taxon>Spermatophyta</taxon>
        <taxon>Magnoliopsida</taxon>
        <taxon>eudicotyledons</taxon>
        <taxon>Gunneridae</taxon>
        <taxon>Pentapetalae</taxon>
        <taxon>rosids</taxon>
        <taxon>malvids</taxon>
        <taxon>Myrtales</taxon>
        <taxon>Lythraceae</taxon>
        <taxon>Punica</taxon>
    </lineage>
</organism>
<feature type="transmembrane region" description="Helical" evidence="2">
    <location>
        <begin position="6"/>
        <end position="23"/>
    </location>
</feature>
<keyword evidence="2" id="KW-1133">Transmembrane helix</keyword>
<evidence type="ECO:0000313" key="3">
    <source>
        <dbReference type="EMBL" id="OWM80181.1"/>
    </source>
</evidence>
<keyword evidence="2" id="KW-0472">Membrane</keyword>
<gene>
    <name evidence="3" type="ORF">CDL15_Pgr019345</name>
</gene>
<evidence type="ECO:0000256" key="1">
    <source>
        <dbReference type="SAM" id="MobiDB-lite"/>
    </source>
</evidence>
<evidence type="ECO:0000256" key="2">
    <source>
        <dbReference type="SAM" id="Phobius"/>
    </source>
</evidence>
<feature type="region of interest" description="Disordered" evidence="1">
    <location>
        <begin position="37"/>
        <end position="77"/>
    </location>
</feature>